<sequence length="148" mass="17600">MDIANFEINIKAFVTRPVILKIDIDDNREIPITHEFDFFNFLIIGENEKSVPLIDYINEFRMEVSRQNKMNEKITKRFENARGVRFNRQTKETTKIEGITITARLTKIDASKKKQFTLVDKVWLIMKSIFDERTFTFSENGFIIERKN</sequence>
<comment type="caution">
    <text evidence="1">The sequence shown here is derived from an EMBL/GenBank/DDBJ whole genome shotgun (WGS) entry which is preliminary data.</text>
</comment>
<proteinExistence type="predicted"/>
<evidence type="ECO:0000313" key="2">
    <source>
        <dbReference type="Proteomes" id="UP000318833"/>
    </source>
</evidence>
<gene>
    <name evidence="1" type="ORF">FOF46_30310</name>
</gene>
<dbReference type="AlphaFoldDB" id="A0A554VAB0"/>
<reference evidence="1 2" key="1">
    <citation type="submission" date="2019-07" db="EMBL/GenBank/DDBJ databases">
        <title>The draft genome sequence of Aquimarina algiphila M91.</title>
        <authorList>
            <person name="Meng X."/>
        </authorList>
    </citation>
    <scope>NUCLEOTIDE SEQUENCE [LARGE SCALE GENOMIC DNA]</scope>
    <source>
        <strain evidence="1 2">M91</strain>
    </source>
</reference>
<keyword evidence="2" id="KW-1185">Reference proteome</keyword>
<dbReference type="OrthoDB" id="744987at2"/>
<dbReference type="Proteomes" id="UP000318833">
    <property type="component" value="Unassembled WGS sequence"/>
</dbReference>
<name>A0A554VAB0_9FLAO</name>
<organism evidence="1 2">
    <name type="scientific">Aquimarina algiphila</name>
    <dbReference type="NCBI Taxonomy" id="2047982"/>
    <lineage>
        <taxon>Bacteria</taxon>
        <taxon>Pseudomonadati</taxon>
        <taxon>Bacteroidota</taxon>
        <taxon>Flavobacteriia</taxon>
        <taxon>Flavobacteriales</taxon>
        <taxon>Flavobacteriaceae</taxon>
        <taxon>Aquimarina</taxon>
    </lineage>
</organism>
<dbReference type="EMBL" id="VLNR01000133">
    <property type="protein sequence ID" value="TSE02932.1"/>
    <property type="molecule type" value="Genomic_DNA"/>
</dbReference>
<evidence type="ECO:0000313" key="1">
    <source>
        <dbReference type="EMBL" id="TSE02932.1"/>
    </source>
</evidence>
<protein>
    <submittedName>
        <fullName evidence="1">Uncharacterized protein</fullName>
    </submittedName>
</protein>
<accession>A0A554VAB0</accession>
<dbReference type="RefSeq" id="WP_143919161.1">
    <property type="nucleotide sequence ID" value="NZ_VLNR01000133.1"/>
</dbReference>